<dbReference type="Proteomes" id="UP000887116">
    <property type="component" value="Unassembled WGS sequence"/>
</dbReference>
<comment type="caution">
    <text evidence="6">The sequence shown here is derived from an EMBL/GenBank/DDBJ whole genome shotgun (WGS) entry which is preliminary data.</text>
</comment>
<evidence type="ECO:0000256" key="4">
    <source>
        <dbReference type="SAM" id="MobiDB-lite"/>
    </source>
</evidence>
<comment type="function">
    <text evidence="1">Component of the rigid cuticle of the spider.</text>
</comment>
<protein>
    <submittedName>
        <fullName evidence="6">Cuticle protein 10.9</fullName>
    </submittedName>
</protein>
<evidence type="ECO:0000256" key="1">
    <source>
        <dbReference type="ARBA" id="ARBA00002980"/>
    </source>
</evidence>
<name>A0A8X6FL44_TRICU</name>
<evidence type="ECO:0000313" key="6">
    <source>
        <dbReference type="EMBL" id="GFQ83665.1"/>
    </source>
</evidence>
<keyword evidence="5" id="KW-0732">Signal</keyword>
<dbReference type="InterPro" id="IPR000618">
    <property type="entry name" value="Insect_cuticle"/>
</dbReference>
<dbReference type="GO" id="GO:0008010">
    <property type="term" value="F:structural constituent of chitin-based larval cuticle"/>
    <property type="evidence" value="ECO:0007669"/>
    <property type="project" value="TreeGrafter"/>
</dbReference>
<dbReference type="PROSITE" id="PS51155">
    <property type="entry name" value="CHIT_BIND_RR_2"/>
    <property type="match status" value="1"/>
</dbReference>
<accession>A0A8X6FL44</accession>
<proteinExistence type="predicted"/>
<evidence type="ECO:0000256" key="2">
    <source>
        <dbReference type="ARBA" id="ARBA00022460"/>
    </source>
</evidence>
<dbReference type="OrthoDB" id="6630685at2759"/>
<dbReference type="Pfam" id="PF00379">
    <property type="entry name" value="Chitin_bind_4"/>
    <property type="match status" value="1"/>
</dbReference>
<keyword evidence="2 3" id="KW-0193">Cuticle</keyword>
<dbReference type="InterPro" id="IPR050468">
    <property type="entry name" value="Cuticle_Struct_Prot"/>
</dbReference>
<dbReference type="AlphaFoldDB" id="A0A8X6FL44"/>
<evidence type="ECO:0000313" key="7">
    <source>
        <dbReference type="Proteomes" id="UP000887116"/>
    </source>
</evidence>
<reference evidence="6" key="1">
    <citation type="submission" date="2020-07" db="EMBL/GenBank/DDBJ databases">
        <title>Multicomponent nature underlies the extraordinary mechanical properties of spider dragline silk.</title>
        <authorList>
            <person name="Kono N."/>
            <person name="Nakamura H."/>
            <person name="Mori M."/>
            <person name="Yoshida Y."/>
            <person name="Ohtoshi R."/>
            <person name="Malay A.D."/>
            <person name="Moran D.A.P."/>
            <person name="Tomita M."/>
            <person name="Numata K."/>
            <person name="Arakawa K."/>
        </authorList>
    </citation>
    <scope>NUCLEOTIDE SEQUENCE</scope>
</reference>
<feature type="compositionally biased region" description="Polar residues" evidence="4">
    <location>
        <begin position="48"/>
        <end position="58"/>
    </location>
</feature>
<dbReference type="EMBL" id="BMAO01012750">
    <property type="protein sequence ID" value="GFQ83665.1"/>
    <property type="molecule type" value="Genomic_DNA"/>
</dbReference>
<evidence type="ECO:0000256" key="5">
    <source>
        <dbReference type="SAM" id="SignalP"/>
    </source>
</evidence>
<feature type="chain" id="PRO_5036493076" evidence="5">
    <location>
        <begin position="19"/>
        <end position="142"/>
    </location>
</feature>
<sequence length="142" mass="14863">MKAFIALIAILAVAVTRALPVENESPKPYSFNYVSEGEEGSSSHSETADGTGTVRGSYSLNDVDGRKRVVEYVAGADGFTAVIKTNEPGTDNAAPAGVTIESTAEGAKAVLLNTPIKPQIKPVATTRQGVRYVLVPITDVRA</sequence>
<evidence type="ECO:0000256" key="3">
    <source>
        <dbReference type="PROSITE-ProRule" id="PRU00497"/>
    </source>
</evidence>
<dbReference type="PROSITE" id="PS00233">
    <property type="entry name" value="CHIT_BIND_RR_1"/>
    <property type="match status" value="1"/>
</dbReference>
<dbReference type="GO" id="GO:0062129">
    <property type="term" value="C:chitin-based extracellular matrix"/>
    <property type="evidence" value="ECO:0007669"/>
    <property type="project" value="TreeGrafter"/>
</dbReference>
<dbReference type="PANTHER" id="PTHR10380">
    <property type="entry name" value="CUTICLE PROTEIN"/>
    <property type="match status" value="1"/>
</dbReference>
<organism evidence="6 7">
    <name type="scientific">Trichonephila clavata</name>
    <name type="common">Joro spider</name>
    <name type="synonym">Nephila clavata</name>
    <dbReference type="NCBI Taxonomy" id="2740835"/>
    <lineage>
        <taxon>Eukaryota</taxon>
        <taxon>Metazoa</taxon>
        <taxon>Ecdysozoa</taxon>
        <taxon>Arthropoda</taxon>
        <taxon>Chelicerata</taxon>
        <taxon>Arachnida</taxon>
        <taxon>Araneae</taxon>
        <taxon>Araneomorphae</taxon>
        <taxon>Entelegynae</taxon>
        <taxon>Araneoidea</taxon>
        <taxon>Nephilidae</taxon>
        <taxon>Trichonephila</taxon>
    </lineage>
</organism>
<dbReference type="InterPro" id="IPR031311">
    <property type="entry name" value="CHIT_BIND_RR_consensus"/>
</dbReference>
<keyword evidence="7" id="KW-1185">Reference proteome</keyword>
<feature type="signal peptide" evidence="5">
    <location>
        <begin position="1"/>
        <end position="18"/>
    </location>
</feature>
<feature type="region of interest" description="Disordered" evidence="4">
    <location>
        <begin position="26"/>
        <end position="58"/>
    </location>
</feature>
<gene>
    <name evidence="6" type="primary">NCL1_12488</name>
    <name evidence="6" type="ORF">TNCT_144901</name>
</gene>